<dbReference type="Gene3D" id="3.90.640.10">
    <property type="entry name" value="Actin, Chain A, domain 4"/>
    <property type="match status" value="1"/>
</dbReference>
<evidence type="ECO:0000313" key="3">
    <source>
        <dbReference type="EMBL" id="KAF6016614.1"/>
    </source>
</evidence>
<evidence type="ECO:0000313" key="4">
    <source>
        <dbReference type="Proteomes" id="UP000593567"/>
    </source>
</evidence>
<dbReference type="OrthoDB" id="337660at2759"/>
<dbReference type="SMART" id="SM00268">
    <property type="entry name" value="ACTIN"/>
    <property type="match status" value="1"/>
</dbReference>
<protein>
    <submittedName>
        <fullName evidence="3">ACTR10</fullName>
    </submittedName>
</protein>
<dbReference type="EMBL" id="VXIV02003501">
    <property type="protein sequence ID" value="KAF6016614.1"/>
    <property type="molecule type" value="Genomic_DNA"/>
</dbReference>
<dbReference type="Gene3D" id="3.30.420.40">
    <property type="match status" value="2"/>
</dbReference>
<comment type="function">
    <text evidence="1">Actins are highly conserved proteins that are involved in various types of cell motility and are ubiquitously expressed in all eukaryotic cells.</text>
</comment>
<evidence type="ECO:0000256" key="1">
    <source>
        <dbReference type="ARBA" id="ARBA00003520"/>
    </source>
</evidence>
<reference evidence="3" key="1">
    <citation type="submission" date="2020-06" db="EMBL/GenBank/DDBJ databases">
        <title>Draft genome of Bugula neritina, a colonial animal packing powerful symbionts and potential medicines.</title>
        <authorList>
            <person name="Rayko M."/>
        </authorList>
    </citation>
    <scope>NUCLEOTIDE SEQUENCE [LARGE SCALE GENOMIC DNA]</scope>
    <source>
        <strain evidence="3">Kwan_BN1</strain>
    </source>
</reference>
<proteinExistence type="inferred from homology"/>
<dbReference type="Proteomes" id="UP000593567">
    <property type="component" value="Unassembled WGS sequence"/>
</dbReference>
<keyword evidence="4" id="KW-1185">Reference proteome</keyword>
<evidence type="ECO:0000256" key="2">
    <source>
        <dbReference type="RuleBase" id="RU000487"/>
    </source>
</evidence>
<dbReference type="AlphaFoldDB" id="A0A7J7IT86"/>
<dbReference type="Pfam" id="PF00022">
    <property type="entry name" value="Actin"/>
    <property type="match status" value="1"/>
</dbReference>
<comment type="caution">
    <text evidence="3">The sequence shown here is derived from an EMBL/GenBank/DDBJ whole genome shotgun (WGS) entry which is preliminary data.</text>
</comment>
<dbReference type="PANTHER" id="PTHR11937">
    <property type="entry name" value="ACTIN"/>
    <property type="match status" value="1"/>
</dbReference>
<name>A0A7J7IT86_BUGNE</name>
<gene>
    <name evidence="3" type="ORF">EB796_025074</name>
</gene>
<sequence>MIVYIEELHWKCIYKAGYANHDAPICIIPSKLKEVQRERWLRDITDAKELREVLRAFLRHVYLRELLVSMSERPVIICESLLCAEIWRTTLAQVLLIDFEVPSVTFAPSHLLSIYTLGITTALVVDSGYSETLVLPIYESMVLLNAWQTLPVGGKAVEDNLSQLLNDSAQLEVLGTKQPLKESTVRTCFVTRFDRAQALKETPDSLSPPADVVYPVSGDTMLHIPGSTRINM</sequence>
<comment type="similarity">
    <text evidence="2">Belongs to the actin family.</text>
</comment>
<dbReference type="SUPFAM" id="SSF53067">
    <property type="entry name" value="Actin-like ATPase domain"/>
    <property type="match status" value="2"/>
</dbReference>
<accession>A0A7J7IT86</accession>
<dbReference type="InterPro" id="IPR004000">
    <property type="entry name" value="Actin"/>
</dbReference>
<dbReference type="InterPro" id="IPR043129">
    <property type="entry name" value="ATPase_NBD"/>
</dbReference>
<organism evidence="3 4">
    <name type="scientific">Bugula neritina</name>
    <name type="common">Brown bryozoan</name>
    <name type="synonym">Sertularia neritina</name>
    <dbReference type="NCBI Taxonomy" id="10212"/>
    <lineage>
        <taxon>Eukaryota</taxon>
        <taxon>Metazoa</taxon>
        <taxon>Spiralia</taxon>
        <taxon>Lophotrochozoa</taxon>
        <taxon>Bryozoa</taxon>
        <taxon>Gymnolaemata</taxon>
        <taxon>Cheilostomatida</taxon>
        <taxon>Flustrina</taxon>
        <taxon>Buguloidea</taxon>
        <taxon>Bugulidae</taxon>
        <taxon>Bugula</taxon>
    </lineage>
</organism>